<gene>
    <name evidence="2" type="ORF">ENS64_05100</name>
</gene>
<dbReference type="AlphaFoldDB" id="A0A7C4QQ35"/>
<accession>A0A7C4QQ35</accession>
<comment type="caution">
    <text evidence="2">The sequence shown here is derived from an EMBL/GenBank/DDBJ whole genome shotgun (WGS) entry which is preliminary data.</text>
</comment>
<feature type="compositionally biased region" description="Polar residues" evidence="1">
    <location>
        <begin position="1"/>
        <end position="11"/>
    </location>
</feature>
<evidence type="ECO:0000313" key="2">
    <source>
        <dbReference type="EMBL" id="HGT38626.1"/>
    </source>
</evidence>
<evidence type="ECO:0000256" key="1">
    <source>
        <dbReference type="SAM" id="MobiDB-lite"/>
    </source>
</evidence>
<proteinExistence type="predicted"/>
<name>A0A7C4QQ35_9PLAN</name>
<sequence>MESVLEQNSVTFVERRGKGGEQGPPNGIERRQFTASVVDMRPEVAELAQAVDRYKLLHRRRFITYEELHSVITQLGYHK</sequence>
<reference evidence="2" key="1">
    <citation type="journal article" date="2020" name="mSystems">
        <title>Genome- and Community-Level Interaction Insights into Carbon Utilization and Element Cycling Functions of Hydrothermarchaeota in Hydrothermal Sediment.</title>
        <authorList>
            <person name="Zhou Z."/>
            <person name="Liu Y."/>
            <person name="Xu W."/>
            <person name="Pan J."/>
            <person name="Luo Z.H."/>
            <person name="Li M."/>
        </authorList>
    </citation>
    <scope>NUCLEOTIDE SEQUENCE [LARGE SCALE GENOMIC DNA]</scope>
    <source>
        <strain evidence="2">SpSt-508</strain>
    </source>
</reference>
<feature type="region of interest" description="Disordered" evidence="1">
    <location>
        <begin position="1"/>
        <end position="29"/>
    </location>
</feature>
<protein>
    <submittedName>
        <fullName evidence="2">Uncharacterized protein</fullName>
    </submittedName>
</protein>
<organism evidence="2">
    <name type="scientific">Schlesneria paludicola</name>
    <dbReference type="NCBI Taxonomy" id="360056"/>
    <lineage>
        <taxon>Bacteria</taxon>
        <taxon>Pseudomonadati</taxon>
        <taxon>Planctomycetota</taxon>
        <taxon>Planctomycetia</taxon>
        <taxon>Planctomycetales</taxon>
        <taxon>Planctomycetaceae</taxon>
        <taxon>Schlesneria</taxon>
    </lineage>
</organism>
<dbReference type="EMBL" id="DSVQ01000011">
    <property type="protein sequence ID" value="HGT38626.1"/>
    <property type="molecule type" value="Genomic_DNA"/>
</dbReference>